<dbReference type="RefSeq" id="XP_027774067.1">
    <property type="nucleotide sequence ID" value="XM_027918266.1"/>
</dbReference>
<proteinExistence type="predicted"/>
<keyword evidence="2" id="KW-1185">Reference proteome</keyword>
<dbReference type="InterPro" id="IPR052858">
    <property type="entry name" value="E3_ubiquitin-ligase_LIN"/>
</dbReference>
<evidence type="ECO:0000313" key="2">
    <source>
        <dbReference type="Proteomes" id="UP000694930"/>
    </source>
</evidence>
<evidence type="ECO:0000259" key="1">
    <source>
        <dbReference type="Pfam" id="PF23568"/>
    </source>
</evidence>
<dbReference type="Proteomes" id="UP000694930">
    <property type="component" value="Chromosome 7"/>
</dbReference>
<dbReference type="PANTHER" id="PTHR47446:SF2">
    <property type="entry name" value="RING-TYPE E3 UBIQUITIN TRANSFERASE"/>
    <property type="match status" value="1"/>
</dbReference>
<reference evidence="2" key="1">
    <citation type="journal article" date="2014" name="Nat. Genet.">
        <title>The genome of the stress-tolerant wild tomato species Solanum pennellii.</title>
        <authorList>
            <person name="Bolger A."/>
            <person name="Scossa F."/>
            <person name="Bolger M.E."/>
            <person name="Lanz C."/>
            <person name="Maumus F."/>
            <person name="Tohge T."/>
            <person name="Quesneville H."/>
            <person name="Alseekh S."/>
            <person name="Sorensen I."/>
            <person name="Lichtenstein G."/>
            <person name="Fich E.A."/>
            <person name="Conte M."/>
            <person name="Keller H."/>
            <person name="Schneeberger K."/>
            <person name="Schwacke R."/>
            <person name="Ofner I."/>
            <person name="Vrebalov J."/>
            <person name="Xu Y."/>
            <person name="Osorio S."/>
            <person name="Aflitos S.A."/>
            <person name="Schijlen E."/>
            <person name="Jimenez-Gomez J.M."/>
            <person name="Ryngajllo M."/>
            <person name="Kimura S."/>
            <person name="Kumar R."/>
            <person name="Koenig D."/>
            <person name="Headland L.R."/>
            <person name="Maloof J.N."/>
            <person name="Sinha N."/>
            <person name="van Ham R.C."/>
            <person name="Lankhorst R.K."/>
            <person name="Mao L."/>
            <person name="Vogel A."/>
            <person name="Arsova B."/>
            <person name="Panstruga R."/>
            <person name="Fei Z."/>
            <person name="Rose J.K."/>
            <person name="Zamir D."/>
            <person name="Carrari F."/>
            <person name="Giovannoni J.J."/>
            <person name="Weigel D."/>
            <person name="Usadel B."/>
            <person name="Fernie A.R."/>
        </authorList>
    </citation>
    <scope>NUCLEOTIDE SEQUENCE [LARGE SCALE GENOMIC DNA]</scope>
    <source>
        <strain evidence="2">cv. LA0716</strain>
    </source>
</reference>
<sequence>MYFSLQLTQSQKDYSYHFDHHQKLLFNHFRYTMTESILRHTSVFLSEILAHSEVRHRLFSLFHQSADQCVVIETIENAASTSNYSSLKLAAENILVSLEYSENTFSSFLLSLVYTLLHKPVDAALSLLHVFYTDPFIARVEIAPLVFEQLFLIHFVPILHWYNHQRSTIMPLLSEPTKSLSTMSREQASQLKVWRTSTRKFLMRTVRFLLHISTTFC</sequence>
<dbReference type="PANTHER" id="PTHR47446">
    <property type="entry name" value="RING-TYPE E3 UBIQUITIN TRANSFERASE"/>
    <property type="match status" value="1"/>
</dbReference>
<dbReference type="InterPro" id="IPR056512">
    <property type="entry name" value="LIN_N"/>
</dbReference>
<organism evidence="2 3">
    <name type="scientific">Solanum pennellii</name>
    <name type="common">Tomato</name>
    <name type="synonym">Lycopersicon pennellii</name>
    <dbReference type="NCBI Taxonomy" id="28526"/>
    <lineage>
        <taxon>Eukaryota</taxon>
        <taxon>Viridiplantae</taxon>
        <taxon>Streptophyta</taxon>
        <taxon>Embryophyta</taxon>
        <taxon>Tracheophyta</taxon>
        <taxon>Spermatophyta</taxon>
        <taxon>Magnoliopsida</taxon>
        <taxon>eudicotyledons</taxon>
        <taxon>Gunneridae</taxon>
        <taxon>Pentapetalae</taxon>
        <taxon>asterids</taxon>
        <taxon>lamiids</taxon>
        <taxon>Solanales</taxon>
        <taxon>Solanaceae</taxon>
        <taxon>Solanoideae</taxon>
        <taxon>Solaneae</taxon>
        <taxon>Solanum</taxon>
        <taxon>Solanum subgen. Lycopersicon</taxon>
    </lineage>
</organism>
<gene>
    <name evidence="3" type="primary">LOC114077896</name>
</gene>
<accession>A0ABM1VE99</accession>
<feature type="domain" description="Putative E3 ubiquitin-protein ligase LIN N-terminal" evidence="1">
    <location>
        <begin position="106"/>
        <end position="179"/>
    </location>
</feature>
<name>A0ABM1VE99_SOLPN</name>
<dbReference type="GeneID" id="114077896"/>
<evidence type="ECO:0000313" key="3">
    <source>
        <dbReference type="RefSeq" id="XP_027774067.1"/>
    </source>
</evidence>
<reference evidence="3" key="2">
    <citation type="submission" date="2025-08" db="UniProtKB">
        <authorList>
            <consortium name="RefSeq"/>
        </authorList>
    </citation>
    <scope>IDENTIFICATION</scope>
</reference>
<protein>
    <submittedName>
        <fullName evidence="3">Uncharacterized protein LOC114077896</fullName>
    </submittedName>
</protein>
<dbReference type="Pfam" id="PF23568">
    <property type="entry name" value="ARM_LIN"/>
    <property type="match status" value="1"/>
</dbReference>